<evidence type="ECO:0000313" key="2">
    <source>
        <dbReference type="Proteomes" id="UP001153269"/>
    </source>
</evidence>
<organism evidence="1 2">
    <name type="scientific">Pleuronectes platessa</name>
    <name type="common">European plaice</name>
    <dbReference type="NCBI Taxonomy" id="8262"/>
    <lineage>
        <taxon>Eukaryota</taxon>
        <taxon>Metazoa</taxon>
        <taxon>Chordata</taxon>
        <taxon>Craniata</taxon>
        <taxon>Vertebrata</taxon>
        <taxon>Euteleostomi</taxon>
        <taxon>Actinopterygii</taxon>
        <taxon>Neopterygii</taxon>
        <taxon>Teleostei</taxon>
        <taxon>Neoteleostei</taxon>
        <taxon>Acanthomorphata</taxon>
        <taxon>Carangaria</taxon>
        <taxon>Pleuronectiformes</taxon>
        <taxon>Pleuronectoidei</taxon>
        <taxon>Pleuronectidae</taxon>
        <taxon>Pleuronectes</taxon>
    </lineage>
</organism>
<accession>A0A9N7U6Y1</accession>
<protein>
    <submittedName>
        <fullName evidence="1">Uncharacterized protein</fullName>
    </submittedName>
</protein>
<proteinExistence type="predicted"/>
<dbReference type="AlphaFoldDB" id="A0A9N7U6Y1"/>
<name>A0A9N7U6Y1_PLEPL</name>
<gene>
    <name evidence="1" type="ORF">PLEPLA_LOCUS13623</name>
</gene>
<dbReference type="Proteomes" id="UP001153269">
    <property type="component" value="Unassembled WGS sequence"/>
</dbReference>
<evidence type="ECO:0000313" key="1">
    <source>
        <dbReference type="EMBL" id="CAB1425691.1"/>
    </source>
</evidence>
<keyword evidence="2" id="KW-1185">Reference proteome</keyword>
<reference evidence="1" key="1">
    <citation type="submission" date="2020-03" db="EMBL/GenBank/DDBJ databases">
        <authorList>
            <person name="Weist P."/>
        </authorList>
    </citation>
    <scope>NUCLEOTIDE SEQUENCE</scope>
</reference>
<dbReference type="EMBL" id="CADEAL010000825">
    <property type="protein sequence ID" value="CAB1425691.1"/>
    <property type="molecule type" value="Genomic_DNA"/>
</dbReference>
<comment type="caution">
    <text evidence="1">The sequence shown here is derived from an EMBL/GenBank/DDBJ whole genome shotgun (WGS) entry which is preliminary data.</text>
</comment>
<sequence>MVDAVVYMTRRTGGAEFLARDADTLGSPAFVEDETTLEGQVGFRLPLPSQVSETTAPRRLFAPLTSPVITELKLRRRAGGGVCGSSRDAPAAGPLVLVVVGWEKQTWSV</sequence>